<reference evidence="1" key="1">
    <citation type="submission" date="2020-11" db="EMBL/GenBank/DDBJ databases">
        <authorList>
            <person name="Whitehead M."/>
        </authorList>
    </citation>
    <scope>NUCLEOTIDE SEQUENCE</scope>
    <source>
        <strain evidence="1">EGII</strain>
    </source>
</reference>
<dbReference type="Proteomes" id="UP000606786">
    <property type="component" value="Unassembled WGS sequence"/>
</dbReference>
<gene>
    <name evidence="1" type="ORF">CCAP1982_LOCUS7625</name>
</gene>
<protein>
    <submittedName>
        <fullName evidence="1">(Mediterranean fruit fly) hypothetical protein</fullName>
    </submittedName>
</protein>
<organism evidence="1 2">
    <name type="scientific">Ceratitis capitata</name>
    <name type="common">Mediterranean fruit fly</name>
    <name type="synonym">Tephritis capitata</name>
    <dbReference type="NCBI Taxonomy" id="7213"/>
    <lineage>
        <taxon>Eukaryota</taxon>
        <taxon>Metazoa</taxon>
        <taxon>Ecdysozoa</taxon>
        <taxon>Arthropoda</taxon>
        <taxon>Hexapoda</taxon>
        <taxon>Insecta</taxon>
        <taxon>Pterygota</taxon>
        <taxon>Neoptera</taxon>
        <taxon>Endopterygota</taxon>
        <taxon>Diptera</taxon>
        <taxon>Brachycera</taxon>
        <taxon>Muscomorpha</taxon>
        <taxon>Tephritoidea</taxon>
        <taxon>Tephritidae</taxon>
        <taxon>Ceratitis</taxon>
        <taxon>Ceratitis</taxon>
    </lineage>
</organism>
<sequence length="68" mass="7811">LQVDYKWMKHPYAIIVLSCFEIIADGRLLRENFMTAGTVGFLEDWLDWIEMDAEGISLQSPPDVPIVI</sequence>
<keyword evidence="2" id="KW-1185">Reference proteome</keyword>
<comment type="caution">
    <text evidence="1">The sequence shown here is derived from an EMBL/GenBank/DDBJ whole genome shotgun (WGS) entry which is preliminary data.</text>
</comment>
<proteinExistence type="predicted"/>
<dbReference type="AlphaFoldDB" id="A0A811UJ92"/>
<dbReference type="EMBL" id="CAJHJT010000012">
    <property type="protein sequence ID" value="CAD6999079.1"/>
    <property type="molecule type" value="Genomic_DNA"/>
</dbReference>
<accession>A0A811UJ92</accession>
<feature type="non-terminal residue" evidence="1">
    <location>
        <position position="1"/>
    </location>
</feature>
<evidence type="ECO:0000313" key="2">
    <source>
        <dbReference type="Proteomes" id="UP000606786"/>
    </source>
</evidence>
<evidence type="ECO:0000313" key="1">
    <source>
        <dbReference type="EMBL" id="CAD6999079.1"/>
    </source>
</evidence>
<name>A0A811UJ92_CERCA</name>